<feature type="non-terminal residue" evidence="1">
    <location>
        <position position="55"/>
    </location>
</feature>
<organism evidence="1">
    <name type="scientific">marine sediment metagenome</name>
    <dbReference type="NCBI Taxonomy" id="412755"/>
    <lineage>
        <taxon>unclassified sequences</taxon>
        <taxon>metagenomes</taxon>
        <taxon>ecological metagenomes</taxon>
    </lineage>
</organism>
<sequence>DGDLEMLGDKPLTPEQVKSLIYSVISAEKIAEFEKTHELDFSFGVNEVGRFRTNV</sequence>
<reference evidence="1" key="1">
    <citation type="journal article" date="2014" name="Front. Microbiol.">
        <title>High frequency of phylogenetically diverse reductive dehalogenase-homologous genes in deep subseafloor sedimentary metagenomes.</title>
        <authorList>
            <person name="Kawai M."/>
            <person name="Futagami T."/>
            <person name="Toyoda A."/>
            <person name="Takaki Y."/>
            <person name="Nishi S."/>
            <person name="Hori S."/>
            <person name="Arai W."/>
            <person name="Tsubouchi T."/>
            <person name="Morono Y."/>
            <person name="Uchiyama I."/>
            <person name="Ito T."/>
            <person name="Fujiyama A."/>
            <person name="Inagaki F."/>
            <person name="Takami H."/>
        </authorList>
    </citation>
    <scope>NUCLEOTIDE SEQUENCE</scope>
    <source>
        <strain evidence="1">Expedition CK06-06</strain>
    </source>
</reference>
<feature type="non-terminal residue" evidence="1">
    <location>
        <position position="1"/>
    </location>
</feature>
<dbReference type="EMBL" id="BARV01045430">
    <property type="protein sequence ID" value="GAI68798.1"/>
    <property type="molecule type" value="Genomic_DNA"/>
</dbReference>
<protein>
    <submittedName>
        <fullName evidence="1">Uncharacterized protein</fullName>
    </submittedName>
</protein>
<comment type="caution">
    <text evidence="1">The sequence shown here is derived from an EMBL/GenBank/DDBJ whole genome shotgun (WGS) entry which is preliminary data.</text>
</comment>
<proteinExistence type="predicted"/>
<dbReference type="AlphaFoldDB" id="X1QKL5"/>
<gene>
    <name evidence="1" type="ORF">S06H3_66554</name>
</gene>
<evidence type="ECO:0000313" key="1">
    <source>
        <dbReference type="EMBL" id="GAI68798.1"/>
    </source>
</evidence>
<name>X1QKL5_9ZZZZ</name>
<dbReference type="Gene3D" id="3.30.450.90">
    <property type="match status" value="1"/>
</dbReference>
<accession>X1QKL5</accession>